<feature type="transmembrane region" description="Helical" evidence="1">
    <location>
        <begin position="12"/>
        <end position="36"/>
    </location>
</feature>
<evidence type="ECO:0000313" key="3">
    <source>
        <dbReference type="Proteomes" id="UP000190044"/>
    </source>
</evidence>
<dbReference type="RefSeq" id="WP_079640243.1">
    <property type="nucleotide sequence ID" value="NZ_FUYP01000058.1"/>
</dbReference>
<accession>A0A1T5G5E5</accession>
<keyword evidence="1" id="KW-0812">Transmembrane</keyword>
<feature type="transmembrane region" description="Helical" evidence="1">
    <location>
        <begin position="56"/>
        <end position="73"/>
    </location>
</feature>
<dbReference type="Proteomes" id="UP000190044">
    <property type="component" value="Unassembled WGS sequence"/>
</dbReference>
<keyword evidence="1" id="KW-1133">Transmembrane helix</keyword>
<reference evidence="3" key="1">
    <citation type="submission" date="2017-02" db="EMBL/GenBank/DDBJ databases">
        <authorList>
            <person name="Varghese N."/>
            <person name="Submissions S."/>
        </authorList>
    </citation>
    <scope>NUCLEOTIDE SEQUENCE [LARGE SCALE GENOMIC DNA]</scope>
    <source>
        <strain evidence="3">R11H</strain>
    </source>
</reference>
<keyword evidence="1" id="KW-0472">Membrane</keyword>
<protein>
    <recommendedName>
        <fullName evidence="4">FtsX-like permease family protein</fullName>
    </recommendedName>
</protein>
<dbReference type="EMBL" id="FUYP01000058">
    <property type="protein sequence ID" value="SKC03658.1"/>
    <property type="molecule type" value="Genomic_DNA"/>
</dbReference>
<keyword evidence="3" id="KW-1185">Reference proteome</keyword>
<organism evidence="2 3">
    <name type="scientific">Sphingopyxis flava</name>
    <dbReference type="NCBI Taxonomy" id="1507287"/>
    <lineage>
        <taxon>Bacteria</taxon>
        <taxon>Pseudomonadati</taxon>
        <taxon>Pseudomonadota</taxon>
        <taxon>Alphaproteobacteria</taxon>
        <taxon>Sphingomonadales</taxon>
        <taxon>Sphingomonadaceae</taxon>
        <taxon>Sphingopyxis</taxon>
    </lineage>
</organism>
<evidence type="ECO:0000256" key="1">
    <source>
        <dbReference type="SAM" id="Phobius"/>
    </source>
</evidence>
<sequence>MMLTSVPDDYLIEGTLLGVAGGLMGASLAWLALLPFPPVDEAQVGALPIDRAQGDFLLAILLTSLAAMLASLLPARRAARIDPVDAIGT</sequence>
<proteinExistence type="predicted"/>
<evidence type="ECO:0008006" key="4">
    <source>
        <dbReference type="Google" id="ProtNLM"/>
    </source>
</evidence>
<name>A0A1T5G5E5_9SPHN</name>
<evidence type="ECO:0000313" key="2">
    <source>
        <dbReference type="EMBL" id="SKC03658.1"/>
    </source>
</evidence>
<dbReference type="AlphaFoldDB" id="A0A1T5G5E5"/>
<gene>
    <name evidence="2" type="ORF">SAMN06295937_105811</name>
</gene>